<dbReference type="RefSeq" id="WP_063259435.1">
    <property type="nucleotide sequence ID" value="NZ_LJKE01000008.1"/>
</dbReference>
<gene>
    <name evidence="2" type="ORF">B4088_0094</name>
</gene>
<dbReference type="PANTHER" id="PTHR34351:SF2">
    <property type="entry name" value="DUF58 DOMAIN-CONTAINING PROTEIN"/>
    <property type="match status" value="1"/>
</dbReference>
<reference evidence="2 3" key="1">
    <citation type="submission" date="2015-09" db="EMBL/GenBank/DDBJ databases">
        <title>Bacillus cereus food isolates.</title>
        <authorList>
            <person name="Boekhorst J."/>
        </authorList>
    </citation>
    <scope>NUCLEOTIDE SEQUENCE [LARGE SCALE GENOMIC DNA]</scope>
    <source>
        <strain evidence="2 3">B4088</strain>
    </source>
</reference>
<proteinExistence type="predicted"/>
<organism evidence="2 3">
    <name type="scientific">Bacillus cereus</name>
    <dbReference type="NCBI Taxonomy" id="1396"/>
    <lineage>
        <taxon>Bacteria</taxon>
        <taxon>Bacillati</taxon>
        <taxon>Bacillota</taxon>
        <taxon>Bacilli</taxon>
        <taxon>Bacillales</taxon>
        <taxon>Bacillaceae</taxon>
        <taxon>Bacillus</taxon>
        <taxon>Bacillus cereus group</taxon>
    </lineage>
</organism>
<evidence type="ECO:0000256" key="1">
    <source>
        <dbReference type="SAM" id="Phobius"/>
    </source>
</evidence>
<keyword evidence="1" id="KW-1133">Transmembrane helix</keyword>
<dbReference type="PATRIC" id="fig|1396.535.peg.4662"/>
<accession>A0A164RAY6</accession>
<comment type="caution">
    <text evidence="2">The sequence shown here is derived from an EMBL/GenBank/DDBJ whole genome shotgun (WGS) entry which is preliminary data.</text>
</comment>
<feature type="transmembrane region" description="Helical" evidence="1">
    <location>
        <begin position="12"/>
        <end position="30"/>
    </location>
</feature>
<feature type="transmembrane region" description="Helical" evidence="1">
    <location>
        <begin position="36"/>
        <end position="55"/>
    </location>
</feature>
<evidence type="ECO:0000313" key="3">
    <source>
        <dbReference type="Proteomes" id="UP000076482"/>
    </source>
</evidence>
<keyword evidence="1" id="KW-0472">Membrane</keyword>
<sequence length="388" mass="45062">MNGQRVVTVPLFFQLHIIQLTVPGAILFTFFMPQRIIMFLFFFYYLFAIFIYKYVAYIEKRFQVINEKQITRLFPNESGQFFIHLKNGANIPLVNGVCYFHLNPSLLPQKDQGIEQISKTLFSFPFSQPAHSAQKWDLTLTATKRGVFQIEQFECVLKDPFHLLTVHLPIFDKLRTEIIVYPSPKEVAGLQELQQLLTGSYRTNFSFYNDETSIIGVKRYERESFRSIHWKASAKMQALHAKQYEPVKNYSWTICLSLAADRGFGWKDNIEDLISFATYICQYATKHQIPFELFISVLAEGGPLHLPLNDGHTHYGISLEELARISDDSTLLPKQGFLHYVERKRERSSTMIYIGLQRNELPLHPQPTFLINNEGMVEKLENLALSRS</sequence>
<evidence type="ECO:0000313" key="2">
    <source>
        <dbReference type="EMBL" id="KZD73863.1"/>
    </source>
</evidence>
<dbReference type="PANTHER" id="PTHR34351">
    <property type="entry name" value="SLR1927 PROTEIN-RELATED"/>
    <property type="match status" value="1"/>
</dbReference>
<protein>
    <submittedName>
        <fullName evidence="2">Uncharacterized protein</fullName>
    </submittedName>
</protein>
<keyword evidence="1" id="KW-0812">Transmembrane</keyword>
<dbReference type="EMBL" id="LJKE01000008">
    <property type="protein sequence ID" value="KZD73863.1"/>
    <property type="molecule type" value="Genomic_DNA"/>
</dbReference>
<dbReference type="AlphaFoldDB" id="A0A164RAY6"/>
<dbReference type="Proteomes" id="UP000076482">
    <property type="component" value="Unassembled WGS sequence"/>
</dbReference>
<name>A0A164RAY6_BACCE</name>